<comment type="caution">
    <text evidence="3">The sequence shown here is derived from an EMBL/GenBank/DDBJ whole genome shotgun (WGS) entry which is preliminary data.</text>
</comment>
<protein>
    <recommendedName>
        <fullName evidence="2">DUF2059 domain-containing protein</fullName>
    </recommendedName>
</protein>
<dbReference type="EMBL" id="PGFZ01000011">
    <property type="protein sequence ID" value="POZ50361.1"/>
    <property type="molecule type" value="Genomic_DNA"/>
</dbReference>
<evidence type="ECO:0000259" key="2">
    <source>
        <dbReference type="Pfam" id="PF09832"/>
    </source>
</evidence>
<evidence type="ECO:0000313" key="4">
    <source>
        <dbReference type="Proteomes" id="UP000237423"/>
    </source>
</evidence>
<evidence type="ECO:0000256" key="1">
    <source>
        <dbReference type="SAM" id="SignalP"/>
    </source>
</evidence>
<feature type="chain" id="PRO_5015478699" description="DUF2059 domain-containing protein" evidence="1">
    <location>
        <begin position="21"/>
        <end position="144"/>
    </location>
</feature>
<reference evidence="3 4" key="1">
    <citation type="submission" date="2017-11" db="EMBL/GenBank/DDBJ databases">
        <title>Draft Genome Sequence of Methylobacter psychrotolerans Sph1T, an Obligate Methanotroph from Low-Temperature Environments.</title>
        <authorList>
            <person name="Oshkin I.Y."/>
            <person name="Miroshnikov K."/>
            <person name="Belova S.E."/>
            <person name="Korzhenkov A."/>
            <person name="Toshchakov S.V."/>
            <person name="Dedysh S.N."/>
        </authorList>
    </citation>
    <scope>NUCLEOTIDE SEQUENCE [LARGE SCALE GENOMIC DNA]</scope>
    <source>
        <strain evidence="3 4">Sph1</strain>
    </source>
</reference>
<dbReference type="Proteomes" id="UP000237423">
    <property type="component" value="Unassembled WGS sequence"/>
</dbReference>
<keyword evidence="1" id="KW-0732">Signal</keyword>
<gene>
    <name evidence="3" type="ORF">AADEFJLK_03773</name>
</gene>
<sequence>MKKMAIVVVIATLLSAHAWAGPVSESLAMEYLKISKVEDIINATITQYDSQLSAQITPGDKAKLHDLLVRVMGWEAIKDQLVAEVRNVFTQEEIDASIAFMKTPAGASATAKGAEFSKRMASIVSSNLQKSMVNTAPQGAAKQP</sequence>
<feature type="signal peptide" evidence="1">
    <location>
        <begin position="1"/>
        <end position="20"/>
    </location>
</feature>
<dbReference type="Pfam" id="PF09832">
    <property type="entry name" value="DUF2059"/>
    <property type="match status" value="1"/>
</dbReference>
<dbReference type="InterPro" id="IPR018637">
    <property type="entry name" value="DUF2059"/>
</dbReference>
<organism evidence="3 4">
    <name type="scientific">Methylovulum psychrotolerans</name>
    <dbReference type="NCBI Taxonomy" id="1704499"/>
    <lineage>
        <taxon>Bacteria</taxon>
        <taxon>Pseudomonadati</taxon>
        <taxon>Pseudomonadota</taxon>
        <taxon>Gammaproteobacteria</taxon>
        <taxon>Methylococcales</taxon>
        <taxon>Methylococcaceae</taxon>
        <taxon>Methylovulum</taxon>
    </lineage>
</organism>
<evidence type="ECO:0000313" key="3">
    <source>
        <dbReference type="EMBL" id="POZ50361.1"/>
    </source>
</evidence>
<proteinExistence type="predicted"/>
<name>A0A2S5CHT2_9GAMM</name>
<feature type="domain" description="DUF2059" evidence="2">
    <location>
        <begin position="76"/>
        <end position="125"/>
    </location>
</feature>
<accession>A0A2S5CHT2</accession>
<dbReference type="AlphaFoldDB" id="A0A2S5CHT2"/>
<dbReference type="RefSeq" id="WP_103975357.1">
    <property type="nucleotide sequence ID" value="NZ_PGFZ01000011.1"/>
</dbReference>